<dbReference type="Pfam" id="PF03115">
    <property type="entry name" value="Astro_capsid_N"/>
    <property type="match status" value="1"/>
</dbReference>
<evidence type="ECO:0000256" key="1">
    <source>
        <dbReference type="ARBA" id="ARBA00004328"/>
    </source>
</evidence>
<feature type="compositionally biased region" description="Basic residues" evidence="4">
    <location>
        <begin position="13"/>
        <end position="27"/>
    </location>
</feature>
<comment type="subcellular location">
    <subcellularLocation>
        <location evidence="1">Virion</location>
    </subcellularLocation>
</comment>
<evidence type="ECO:0000256" key="4">
    <source>
        <dbReference type="SAM" id="MobiDB-lite"/>
    </source>
</evidence>
<feature type="domain" description="Astrovirus capsid protein inner core" evidence="5">
    <location>
        <begin position="13"/>
        <end position="241"/>
    </location>
</feature>
<keyword evidence="3" id="KW-0946">Virion</keyword>
<name>A0A8E4VR32_9VIRU</name>
<keyword evidence="2" id="KW-0167">Capsid protein</keyword>
<dbReference type="EMBL" id="MT993583">
    <property type="protein sequence ID" value="QPB10692.1"/>
    <property type="molecule type" value="Genomic_RNA"/>
</dbReference>
<dbReference type="InterPro" id="IPR029053">
    <property type="entry name" value="Viral_coat"/>
</dbReference>
<organism evidence="6">
    <name type="scientific">Neva virus</name>
    <dbReference type="NCBI Taxonomy" id="2776960"/>
    <lineage>
        <taxon>Viruses</taxon>
        <taxon>Riboviria</taxon>
        <taxon>Orthornavirae</taxon>
        <taxon>Pisuviricota</taxon>
        <taxon>Stelpaviricetes</taxon>
        <taxon>Stellavirales</taxon>
        <taxon>Astroviridae</taxon>
    </lineage>
</organism>
<sequence>MSGAAPKQAMAAKAKKPQQPKQKKKQPKQLSKPLQKEVKKVEKKVRRLTKRTAGPKANDKMTTTVTLGVLQGQTAADLSRQLRIPLNPLLAKFADGKSTTPLSIRASMYEMWKIVSCEITATPLSGYSNVCGSVGFLSLTLNGLEAGADSIDTIKARIHRQMALGRLHRLKIPARALEGPREGWWLVDTSASPADAYGPAIDGLVAYKTENLLSTASGSTSNYTGPLWQLEMKATYLFSTYHPKPGLQSLVSDTLSQPAQVTVATDTNGALIMTTTDVRLLRILTPRATGQKGGKSQTVWAVAGAAVDAAATVLGPWGWLLKGGFWLVRKIFGASANGTTSFQIYPSITAAMEDQPIYGGSGTSSISLPVVHVAEVMNPNPESNDLNQQYAAAQPASTTQVPLVELTGQTGLPALYTYREGRYTPAPNWSGSTVILTGVPRYRVVSGGSEQFGVDTNNMSKAACTKLQIYDFTDFGVFFGHGSFLTQGAVHTSKTLLTALTTGGVTRPWLAAEASGVNWALPSWAGYPVPALGDYYLQMQNITDSTTHTTPVGVYFVVAYHTQQKVVAFWNNGSGEQAAPTSLMCLYNVDAGRDPVALTNFVINETEHEGFSPEDEDDDDDISLADSFLCDDHSECIAAIEMERESLKQRLIELEKRRFALGN</sequence>
<accession>A0A8E4VR32</accession>
<evidence type="ECO:0000259" key="5">
    <source>
        <dbReference type="Pfam" id="PF03115"/>
    </source>
</evidence>
<dbReference type="SMR" id="A0A8E4VR32"/>
<feature type="region of interest" description="Disordered" evidence="4">
    <location>
        <begin position="1"/>
        <end position="60"/>
    </location>
</feature>
<dbReference type="InterPro" id="IPR004337">
    <property type="entry name" value="Astro_capsid_N"/>
</dbReference>
<evidence type="ECO:0000313" key="6">
    <source>
        <dbReference type="EMBL" id="QPB10692.1"/>
    </source>
</evidence>
<protein>
    <submittedName>
        <fullName evidence="6">Structural protein</fullName>
    </submittedName>
</protein>
<evidence type="ECO:0000256" key="2">
    <source>
        <dbReference type="ARBA" id="ARBA00022561"/>
    </source>
</evidence>
<proteinExistence type="predicted"/>
<dbReference type="GO" id="GO:0019028">
    <property type="term" value="C:viral capsid"/>
    <property type="evidence" value="ECO:0007669"/>
    <property type="project" value="UniProtKB-KW"/>
</dbReference>
<gene>
    <name evidence="6" type="primary">ORF2</name>
</gene>
<dbReference type="Gene3D" id="2.60.120.20">
    <property type="match status" value="1"/>
</dbReference>
<feature type="compositionally biased region" description="Basic residues" evidence="4">
    <location>
        <begin position="41"/>
        <end position="50"/>
    </location>
</feature>
<evidence type="ECO:0000256" key="3">
    <source>
        <dbReference type="ARBA" id="ARBA00022844"/>
    </source>
</evidence>
<feature type="compositionally biased region" description="Low complexity" evidence="4">
    <location>
        <begin position="1"/>
        <end position="12"/>
    </location>
</feature>
<reference evidence="6" key="1">
    <citation type="journal article" date="2021" name="Virology (Lond)">
        <title>RNA virome abundance and diversity is associated with host age in a bird species.</title>
        <authorList>
            <person name="Wille M."/>
            <person name="Shi M."/>
            <person name="Hurt A.C."/>
            <person name="Klaassen M."/>
            <person name="Holmes E.C."/>
        </authorList>
    </citation>
    <scope>NUCLEOTIDE SEQUENCE</scope>
    <source>
        <strain evidence="6">MW06_2o</strain>
    </source>
</reference>